<dbReference type="InterPro" id="IPR025751">
    <property type="entry name" value="RsbRD_N_dom"/>
</dbReference>
<name>A0ABY5PM86_9ACTN</name>
<feature type="domain" description="PucR C-terminal helix-turn-helix" evidence="1">
    <location>
        <begin position="348"/>
        <end position="402"/>
    </location>
</feature>
<evidence type="ECO:0000313" key="4">
    <source>
        <dbReference type="Proteomes" id="UP001058860"/>
    </source>
</evidence>
<dbReference type="Proteomes" id="UP001058860">
    <property type="component" value="Chromosome"/>
</dbReference>
<dbReference type="PANTHER" id="PTHR33744">
    <property type="entry name" value="CARBOHYDRATE DIACID REGULATOR"/>
    <property type="match status" value="1"/>
</dbReference>
<dbReference type="InterPro" id="IPR051448">
    <property type="entry name" value="CdaR-like_regulators"/>
</dbReference>
<dbReference type="Gene3D" id="1.10.10.2840">
    <property type="entry name" value="PucR C-terminal helix-turn-helix domain"/>
    <property type="match status" value="1"/>
</dbReference>
<dbReference type="Pfam" id="PF14361">
    <property type="entry name" value="RsbRD_N"/>
    <property type="match status" value="1"/>
</dbReference>
<protein>
    <submittedName>
        <fullName evidence="3">Helix-turn-helix domain-containing protein</fullName>
    </submittedName>
</protein>
<evidence type="ECO:0000313" key="3">
    <source>
        <dbReference type="EMBL" id="UUY05650.1"/>
    </source>
</evidence>
<organism evidence="3 4">
    <name type="scientific">Svornostia abyssi</name>
    <dbReference type="NCBI Taxonomy" id="2898438"/>
    <lineage>
        <taxon>Bacteria</taxon>
        <taxon>Bacillati</taxon>
        <taxon>Actinomycetota</taxon>
        <taxon>Thermoleophilia</taxon>
        <taxon>Solirubrobacterales</taxon>
        <taxon>Baekduiaceae</taxon>
        <taxon>Svornostia</taxon>
    </lineage>
</organism>
<dbReference type="Pfam" id="PF13556">
    <property type="entry name" value="HTH_30"/>
    <property type="match status" value="1"/>
</dbReference>
<dbReference type="InterPro" id="IPR042070">
    <property type="entry name" value="PucR_C-HTH_sf"/>
</dbReference>
<evidence type="ECO:0000259" key="2">
    <source>
        <dbReference type="Pfam" id="PF14361"/>
    </source>
</evidence>
<reference evidence="4" key="1">
    <citation type="submission" date="2021-11" db="EMBL/GenBank/DDBJ databases">
        <title>Cultivation dependent microbiological survey of springs from the worlds oldest radium mine currently devoted to the extraction of radon-saturated water.</title>
        <authorList>
            <person name="Kapinusova G."/>
            <person name="Smrhova T."/>
            <person name="Strejcek M."/>
            <person name="Suman J."/>
            <person name="Jani K."/>
            <person name="Pajer P."/>
            <person name="Uhlik O."/>
        </authorList>
    </citation>
    <scope>NUCLEOTIDE SEQUENCE [LARGE SCALE GENOMIC DNA]</scope>
    <source>
        <strain evidence="4">J379</strain>
    </source>
</reference>
<dbReference type="EMBL" id="CP088295">
    <property type="protein sequence ID" value="UUY05650.1"/>
    <property type="molecule type" value="Genomic_DNA"/>
</dbReference>
<feature type="domain" description="RsbT co-antagonist protein RsbRD N-terminal" evidence="2">
    <location>
        <begin position="50"/>
        <end position="187"/>
    </location>
</feature>
<evidence type="ECO:0000259" key="1">
    <source>
        <dbReference type="Pfam" id="PF13556"/>
    </source>
</evidence>
<accession>A0ABY5PM86</accession>
<sequence>MQSSSPQVGVPDADLLPDLKGLAREFFSQHPSLSAEAEHRIIERIELRLPEVSARVLAEIRVKIPAYERIDDAQIAGSVLGLLSAVMQHAKTAEHPSRQVLDPFEEHAQKRSFDGVPLDALLQAIHIGSRELIAVLDEEFQAAGLPMEGLLQVRDLAWEWANGITSTVARLHGDLEEQRLRRERARRTEFVRSLLLGTHQHERLRSQALRFGLAADRPYIPFCSRPTSRRDALDIASTILRTGGDGNLSPIVETLDGDLVGLAPTRPHVDGHLVAIGEPMVLDQVSRSFADACAALDAAHAFEMQGTLMLEDLGPRPLVVSAERAAERLDRRILAPFPEGPEPHEIERTVLDYLNDNQDAEGTAKRMCVHVNTVRYRLGRFRELTGLDLRRTEDLVAAWWLLNRRAAARREDVSAAPPS</sequence>
<keyword evidence="4" id="KW-1185">Reference proteome</keyword>
<dbReference type="RefSeq" id="WP_353866094.1">
    <property type="nucleotide sequence ID" value="NZ_CP088295.1"/>
</dbReference>
<dbReference type="InterPro" id="IPR025736">
    <property type="entry name" value="PucR_C-HTH_dom"/>
</dbReference>
<proteinExistence type="predicted"/>
<gene>
    <name evidence="3" type="ORF">LRS13_09065</name>
</gene>